<comment type="caution">
    <text evidence="2">The sequence shown here is derived from an EMBL/GenBank/DDBJ whole genome shotgun (WGS) entry which is preliminary data.</text>
</comment>
<sequence length="171" mass="19794">MVGQLMLFYNAKSNRSARKFKLRWFARMFQEGDRVFLQVPLGSSLTVGQKPKLSPRFCGPWTIIKKISDVAYKLQLPNNCKVHPVFHVSKLRPYISRDENCVDGLVALENRVSTLDDPFLVHDKKEQKLRNHSILEYLVAWTSRPLTDATWKSKALIHKHFPSLITEDSDL</sequence>
<dbReference type="OMA" id="WELESHM"/>
<dbReference type="Pfam" id="PF24626">
    <property type="entry name" value="SH3_Tf2-1"/>
    <property type="match status" value="1"/>
</dbReference>
<reference evidence="2" key="1">
    <citation type="submission" date="2021-08" db="EMBL/GenBank/DDBJ databases">
        <title>WGS assembly of Ceratopteris richardii.</title>
        <authorList>
            <person name="Marchant D.B."/>
            <person name="Chen G."/>
            <person name="Jenkins J."/>
            <person name="Shu S."/>
            <person name="Leebens-Mack J."/>
            <person name="Grimwood J."/>
            <person name="Schmutz J."/>
            <person name="Soltis P."/>
            <person name="Soltis D."/>
            <person name="Chen Z.-H."/>
        </authorList>
    </citation>
    <scope>NUCLEOTIDE SEQUENCE</scope>
    <source>
        <strain evidence="2">Whitten #5841</strain>
        <tissue evidence="2">Leaf</tissue>
    </source>
</reference>
<accession>A0A8T2S6P6</accession>
<gene>
    <name evidence="2" type="ORF">KP509_22G036400</name>
</gene>
<dbReference type="AlphaFoldDB" id="A0A8T2S6P6"/>
<dbReference type="InterPro" id="IPR016197">
    <property type="entry name" value="Chromo-like_dom_sf"/>
</dbReference>
<dbReference type="PANTHER" id="PTHR46148:SF52">
    <property type="entry name" value="OS04G0603800 PROTEIN"/>
    <property type="match status" value="1"/>
</dbReference>
<keyword evidence="3" id="KW-1185">Reference proteome</keyword>
<evidence type="ECO:0000259" key="1">
    <source>
        <dbReference type="Pfam" id="PF24626"/>
    </source>
</evidence>
<dbReference type="PANTHER" id="PTHR46148">
    <property type="entry name" value="CHROMO DOMAIN-CONTAINING PROTEIN"/>
    <property type="match status" value="1"/>
</dbReference>
<dbReference type="Proteomes" id="UP000825935">
    <property type="component" value="Chromosome 22"/>
</dbReference>
<dbReference type="EMBL" id="CM035427">
    <property type="protein sequence ID" value="KAH7306901.1"/>
    <property type="molecule type" value="Genomic_DNA"/>
</dbReference>
<evidence type="ECO:0000313" key="3">
    <source>
        <dbReference type="Proteomes" id="UP000825935"/>
    </source>
</evidence>
<dbReference type="InterPro" id="IPR056924">
    <property type="entry name" value="SH3_Tf2-1"/>
</dbReference>
<dbReference type="SUPFAM" id="SSF54160">
    <property type="entry name" value="Chromo domain-like"/>
    <property type="match status" value="1"/>
</dbReference>
<proteinExistence type="predicted"/>
<evidence type="ECO:0000313" key="2">
    <source>
        <dbReference type="EMBL" id="KAH7306901.1"/>
    </source>
</evidence>
<dbReference type="OrthoDB" id="74300at2759"/>
<organism evidence="2 3">
    <name type="scientific">Ceratopteris richardii</name>
    <name type="common">Triangle waterfern</name>
    <dbReference type="NCBI Taxonomy" id="49495"/>
    <lineage>
        <taxon>Eukaryota</taxon>
        <taxon>Viridiplantae</taxon>
        <taxon>Streptophyta</taxon>
        <taxon>Embryophyta</taxon>
        <taxon>Tracheophyta</taxon>
        <taxon>Polypodiopsida</taxon>
        <taxon>Polypodiidae</taxon>
        <taxon>Polypodiales</taxon>
        <taxon>Pteridineae</taxon>
        <taxon>Pteridaceae</taxon>
        <taxon>Parkerioideae</taxon>
        <taxon>Ceratopteris</taxon>
    </lineage>
</organism>
<feature type="domain" description="Tf2-1-like SH3-like" evidence="1">
    <location>
        <begin position="32"/>
        <end position="94"/>
    </location>
</feature>
<name>A0A8T2S6P6_CERRI</name>
<protein>
    <recommendedName>
        <fullName evidence="1">Tf2-1-like SH3-like domain-containing protein</fullName>
    </recommendedName>
</protein>